<sequence length="152" mass="16411">MLIPSWLEHHVRVSMLDILLSLLTVWTPRVNSHQSFGQALSHKQMQLSREPPSPPPRLPRSNIAAYHQNDFPRPHSGAKSPAMRKCLQQTQQSQQQPSLSGGGRSQLNSGYSSSGSSSAALTSSYSSTQSNNSSSASSLGSVAALLEEENGR</sequence>
<dbReference type="InParanoid" id="A0A1Y2GLD7"/>
<protein>
    <submittedName>
        <fullName evidence="3">Uncharacterized protein</fullName>
    </submittedName>
</protein>
<dbReference type="AlphaFoldDB" id="A0A1Y2GLD7"/>
<evidence type="ECO:0000313" key="3">
    <source>
        <dbReference type="EMBL" id="ORZ10932.1"/>
    </source>
</evidence>
<reference evidence="3 4" key="1">
    <citation type="submission" date="2016-07" db="EMBL/GenBank/DDBJ databases">
        <title>Pervasive Adenine N6-methylation of Active Genes in Fungi.</title>
        <authorList>
            <consortium name="DOE Joint Genome Institute"/>
            <person name="Mondo S.J."/>
            <person name="Dannebaum R.O."/>
            <person name="Kuo R.C."/>
            <person name="Labutti K."/>
            <person name="Haridas S."/>
            <person name="Kuo A."/>
            <person name="Salamov A."/>
            <person name="Ahrendt S.R."/>
            <person name="Lipzen A."/>
            <person name="Sullivan W."/>
            <person name="Andreopoulos W.B."/>
            <person name="Clum A."/>
            <person name="Lindquist E."/>
            <person name="Daum C."/>
            <person name="Ramamoorthy G.K."/>
            <person name="Gryganskyi A."/>
            <person name="Culley D."/>
            <person name="Magnuson J.K."/>
            <person name="James T.Y."/>
            <person name="O'Malley M.A."/>
            <person name="Stajich J.E."/>
            <person name="Spatafora J.W."/>
            <person name="Visel A."/>
            <person name="Grigoriev I.V."/>
        </authorList>
    </citation>
    <scope>NUCLEOTIDE SEQUENCE [LARGE SCALE GENOMIC DNA]</scope>
    <source>
        <strain evidence="3 4">NRRL 3116</strain>
    </source>
</reference>
<feature type="compositionally biased region" description="Low complexity" evidence="1">
    <location>
        <begin position="87"/>
        <end position="141"/>
    </location>
</feature>
<evidence type="ECO:0000256" key="1">
    <source>
        <dbReference type="SAM" id="MobiDB-lite"/>
    </source>
</evidence>
<feature type="chain" id="PRO_5010993264" evidence="2">
    <location>
        <begin position="33"/>
        <end position="152"/>
    </location>
</feature>
<gene>
    <name evidence="3" type="ORF">BCR41DRAFT_113888</name>
</gene>
<feature type="signal peptide" evidence="2">
    <location>
        <begin position="1"/>
        <end position="32"/>
    </location>
</feature>
<evidence type="ECO:0000313" key="4">
    <source>
        <dbReference type="Proteomes" id="UP000193648"/>
    </source>
</evidence>
<comment type="caution">
    <text evidence="3">The sequence shown here is derived from an EMBL/GenBank/DDBJ whole genome shotgun (WGS) entry which is preliminary data.</text>
</comment>
<keyword evidence="2" id="KW-0732">Signal</keyword>
<dbReference type="RefSeq" id="XP_021879449.1">
    <property type="nucleotide sequence ID" value="XM_022019405.1"/>
</dbReference>
<accession>A0A1Y2GLD7</accession>
<organism evidence="3 4">
    <name type="scientific">Lobosporangium transversale</name>
    <dbReference type="NCBI Taxonomy" id="64571"/>
    <lineage>
        <taxon>Eukaryota</taxon>
        <taxon>Fungi</taxon>
        <taxon>Fungi incertae sedis</taxon>
        <taxon>Mucoromycota</taxon>
        <taxon>Mortierellomycotina</taxon>
        <taxon>Mortierellomycetes</taxon>
        <taxon>Mortierellales</taxon>
        <taxon>Mortierellaceae</taxon>
        <taxon>Lobosporangium</taxon>
    </lineage>
</organism>
<dbReference type="Proteomes" id="UP000193648">
    <property type="component" value="Unassembled WGS sequence"/>
</dbReference>
<feature type="region of interest" description="Disordered" evidence="1">
    <location>
        <begin position="37"/>
        <end position="152"/>
    </location>
</feature>
<keyword evidence="4" id="KW-1185">Reference proteome</keyword>
<proteinExistence type="predicted"/>
<feature type="compositionally biased region" description="Polar residues" evidence="1">
    <location>
        <begin position="37"/>
        <end position="46"/>
    </location>
</feature>
<dbReference type="EMBL" id="MCFF01000029">
    <property type="protein sequence ID" value="ORZ10932.1"/>
    <property type="molecule type" value="Genomic_DNA"/>
</dbReference>
<name>A0A1Y2GLD7_9FUNG</name>
<dbReference type="GeneID" id="33561250"/>
<evidence type="ECO:0000256" key="2">
    <source>
        <dbReference type="SAM" id="SignalP"/>
    </source>
</evidence>